<dbReference type="EMBL" id="BLLF01001090">
    <property type="protein sequence ID" value="GFH17056.1"/>
    <property type="molecule type" value="Genomic_DNA"/>
</dbReference>
<name>A0A699ZCW2_HAELA</name>
<evidence type="ECO:0000313" key="3">
    <source>
        <dbReference type="Proteomes" id="UP000485058"/>
    </source>
</evidence>
<proteinExistence type="predicted"/>
<feature type="chain" id="PRO_5025582528" evidence="1">
    <location>
        <begin position="21"/>
        <end position="83"/>
    </location>
</feature>
<protein>
    <submittedName>
        <fullName evidence="2">Uncharacterized protein</fullName>
    </submittedName>
</protein>
<dbReference type="Proteomes" id="UP000485058">
    <property type="component" value="Unassembled WGS sequence"/>
</dbReference>
<organism evidence="2 3">
    <name type="scientific">Haematococcus lacustris</name>
    <name type="common">Green alga</name>
    <name type="synonym">Haematococcus pluvialis</name>
    <dbReference type="NCBI Taxonomy" id="44745"/>
    <lineage>
        <taxon>Eukaryota</taxon>
        <taxon>Viridiplantae</taxon>
        <taxon>Chlorophyta</taxon>
        <taxon>core chlorophytes</taxon>
        <taxon>Chlorophyceae</taxon>
        <taxon>CS clade</taxon>
        <taxon>Chlamydomonadales</taxon>
        <taxon>Haematococcaceae</taxon>
        <taxon>Haematococcus</taxon>
    </lineage>
</organism>
<reference evidence="2 3" key="1">
    <citation type="submission" date="2020-02" db="EMBL/GenBank/DDBJ databases">
        <title>Draft genome sequence of Haematococcus lacustris strain NIES-144.</title>
        <authorList>
            <person name="Morimoto D."/>
            <person name="Nakagawa S."/>
            <person name="Yoshida T."/>
            <person name="Sawayama S."/>
        </authorList>
    </citation>
    <scope>NUCLEOTIDE SEQUENCE [LARGE SCALE GENOMIC DNA]</scope>
    <source>
        <strain evidence="2 3">NIES-144</strain>
    </source>
</reference>
<keyword evidence="3" id="KW-1185">Reference proteome</keyword>
<evidence type="ECO:0000256" key="1">
    <source>
        <dbReference type="SAM" id="SignalP"/>
    </source>
</evidence>
<keyword evidence="1" id="KW-0732">Signal</keyword>
<sequence length="83" mass="8727">VLWATFGVTWDLAFLDLISLQQEETLYIICDFSAKCGPGNLEPAELAGAVLASHTLSPGTDQGTGNEAALVAQSSPCMPLMQT</sequence>
<feature type="signal peptide" evidence="1">
    <location>
        <begin position="1"/>
        <end position="20"/>
    </location>
</feature>
<comment type="caution">
    <text evidence="2">The sequence shown here is derived from an EMBL/GenBank/DDBJ whole genome shotgun (WGS) entry which is preliminary data.</text>
</comment>
<dbReference type="AlphaFoldDB" id="A0A699ZCW2"/>
<evidence type="ECO:0000313" key="2">
    <source>
        <dbReference type="EMBL" id="GFH17056.1"/>
    </source>
</evidence>
<gene>
    <name evidence="2" type="ORF">HaLaN_13597</name>
</gene>
<feature type="non-terminal residue" evidence="2">
    <location>
        <position position="1"/>
    </location>
</feature>
<accession>A0A699ZCW2</accession>